<dbReference type="GO" id="GO:0009395">
    <property type="term" value="P:phospholipid catabolic process"/>
    <property type="evidence" value="ECO:0007669"/>
    <property type="project" value="TreeGrafter"/>
</dbReference>
<accession>Q6E6J1</accession>
<keyword evidence="5" id="KW-0443">Lipid metabolism</keyword>
<evidence type="ECO:0000256" key="5">
    <source>
        <dbReference type="ARBA" id="ARBA00023098"/>
    </source>
</evidence>
<dbReference type="SUPFAM" id="SSF56024">
    <property type="entry name" value="Phospholipase D/nuclease"/>
    <property type="match status" value="2"/>
</dbReference>
<proteinExistence type="inferred from homology"/>
<keyword evidence="3 6" id="KW-0378">Hydrolase</keyword>
<dbReference type="PANTHER" id="PTHR18896:SF76">
    <property type="entry name" value="PHOSPHOLIPASE"/>
    <property type="match status" value="1"/>
</dbReference>
<protein>
    <recommendedName>
        <fullName evidence="6">Phospholipase</fullName>
        <ecNumber evidence="6">3.1.4.4</ecNumber>
    </recommendedName>
</protein>
<evidence type="ECO:0000256" key="4">
    <source>
        <dbReference type="ARBA" id="ARBA00022963"/>
    </source>
</evidence>
<sequence length="846" mass="94859">MSHITSSQRRCAAAFRSAVLAPFRSLGFVSAGTAVPVAYSLVEARVDSSHRRGLDFKIDLRYSTWTWTVYRNAADISALAAMQKSTRRERLRGSIALAGRDRHARAEEVVRNALRTACLHDCREVRAFFAVSLHSFVGERMYEDIFHVHIADTDTPASACTRLLRHARTTRTYVVPKPDCIVFIENICTQQTSFVFIYDSHTTVLLHTGIVRRSVRIANTRWRIAIESTHTQRIDALHACIVSALLRTPHRGRNRFASFAPARQSIPAAYFVDAHAYFAALYTALVSAQHEILIAGWWVFPSLLLKRHLVGGRLAARYRLDRVLQRKAREGVRVYVLLYREFEMALPIDSAYTARMLRAASRTIQVARHPALLSEGVLYWSHHEKAVVVDRHTAFVGGIDACLGRYDDPHHRLFEHHRTTWPGSDFSNPLHRDFADVRRADQSTVDRRTTPRMPWHDVHCAVGGAAAADVALHFAERWNHAKLQSADSTLDFLHPHAAPVSPLLASAWPVQAQVLRSAGQWSNGCAAERSIALAYEDLILRAEHFVYIENQFFITACGSDSPCNQLGAAIFRRIMRAHKRSECFKVYVLVPHLPAFEAQLDSQRSSIREVMRIQAESIAKGPHSLLGRLHAEGVAHEQHILFLSLRRGSLEPGRAVSELVNVHSKLAVADLTRCIIGSANINDRSMCGDRDSELAVLLEDGGCGFVRSLLHDLLREHLGVGAGVRAQFSDNRVDRLLEQSFGGRGWEDLGSDRMFGAIRLRAEENTAIFRQLFRVVPDNEVRTQARLREFVSVQGLAAQDGASVAAQDCILRIRGGVVLYPVYFLIDEDEGGIPVLDSLLPDIVYY</sequence>
<dbReference type="PANTHER" id="PTHR18896">
    <property type="entry name" value="PHOSPHOLIPASE D"/>
    <property type="match status" value="1"/>
</dbReference>
<dbReference type="EMBL" id="AY548884">
    <property type="protein sequence ID" value="AAT12295.1"/>
    <property type="molecule type" value="Genomic_DNA"/>
</dbReference>
<name>Q6E6J1_ANTLO</name>
<evidence type="ECO:0000256" key="2">
    <source>
        <dbReference type="ARBA" id="ARBA00022737"/>
    </source>
</evidence>
<dbReference type="InterPro" id="IPR001736">
    <property type="entry name" value="PLipase_D/transphosphatidylase"/>
</dbReference>
<dbReference type="PROSITE" id="PS50035">
    <property type="entry name" value="PLD"/>
    <property type="match status" value="2"/>
</dbReference>
<feature type="domain" description="PLD phosphodiesterase" evidence="7">
    <location>
        <begin position="378"/>
        <end position="405"/>
    </location>
</feature>
<feature type="domain" description="PLD phosphodiesterase" evidence="7">
    <location>
        <begin position="663"/>
        <end position="685"/>
    </location>
</feature>
<dbReference type="CDD" id="cd09141">
    <property type="entry name" value="PLDc_vPLD1_2_yPLD_like_2"/>
    <property type="match status" value="1"/>
</dbReference>
<keyword evidence="4 6" id="KW-0442">Lipid degradation</keyword>
<reference evidence="8" key="1">
    <citation type="journal article" date="2004" name="Curr. Biol.">
        <title>Genome compaction and stability in microsporidian intracellular parasites.</title>
        <authorList>
            <person name="Slamovits C.H."/>
            <person name="Fast N.M."/>
            <person name="Law J.S."/>
            <person name="Keeling P.J."/>
        </authorList>
    </citation>
    <scope>NUCLEOTIDE SEQUENCE</scope>
</reference>
<dbReference type="CDD" id="cd09138">
    <property type="entry name" value="PLDc_vPLD1_2_yPLD_like_1"/>
    <property type="match status" value="1"/>
</dbReference>
<keyword evidence="2" id="KW-0677">Repeat</keyword>
<dbReference type="SMART" id="SM00155">
    <property type="entry name" value="PLDc"/>
    <property type="match status" value="2"/>
</dbReference>
<evidence type="ECO:0000256" key="1">
    <source>
        <dbReference type="ARBA" id="ARBA00000798"/>
    </source>
</evidence>
<dbReference type="GO" id="GO:0006654">
    <property type="term" value="P:phosphatidic acid biosynthetic process"/>
    <property type="evidence" value="ECO:0007669"/>
    <property type="project" value="InterPro"/>
</dbReference>
<dbReference type="AlphaFoldDB" id="Q6E6J1"/>
<dbReference type="InterPro" id="IPR015679">
    <property type="entry name" value="PLipase_D_fam"/>
</dbReference>
<comment type="catalytic activity">
    <reaction evidence="1 6">
        <text>a 1,2-diacyl-sn-glycero-3-phosphocholine + H2O = a 1,2-diacyl-sn-glycero-3-phosphate + choline + H(+)</text>
        <dbReference type="Rhea" id="RHEA:14445"/>
        <dbReference type="ChEBI" id="CHEBI:15354"/>
        <dbReference type="ChEBI" id="CHEBI:15377"/>
        <dbReference type="ChEBI" id="CHEBI:15378"/>
        <dbReference type="ChEBI" id="CHEBI:57643"/>
        <dbReference type="ChEBI" id="CHEBI:58608"/>
        <dbReference type="EC" id="3.1.4.4"/>
    </reaction>
</comment>
<dbReference type="EC" id="3.1.4.4" evidence="6"/>
<dbReference type="Gene3D" id="3.30.870.10">
    <property type="entry name" value="Endonuclease Chain A"/>
    <property type="match status" value="2"/>
</dbReference>
<evidence type="ECO:0000259" key="7">
    <source>
        <dbReference type="PROSITE" id="PS50035"/>
    </source>
</evidence>
<organism evidence="8">
    <name type="scientific">Antonospora locustae</name>
    <name type="common">Microsporidian parasite</name>
    <name type="synonym">Nosema locustae</name>
    <dbReference type="NCBI Taxonomy" id="278021"/>
    <lineage>
        <taxon>Eukaryota</taxon>
        <taxon>Fungi</taxon>
        <taxon>Fungi incertae sedis</taxon>
        <taxon>Microsporidia</taxon>
        <taxon>Antonospora</taxon>
    </lineage>
</organism>
<dbReference type="GO" id="GO:0004630">
    <property type="term" value="F:phospholipase D activity"/>
    <property type="evidence" value="ECO:0007669"/>
    <property type="project" value="UniProtKB-UniRule"/>
</dbReference>
<comment type="similarity">
    <text evidence="6">Belongs to the phospholipase D family.</text>
</comment>
<dbReference type="PIRSF" id="PIRSF009376">
    <property type="entry name" value="Phospholipase_D_euk"/>
    <property type="match status" value="1"/>
</dbReference>
<dbReference type="InterPro" id="IPR016555">
    <property type="entry name" value="PLipase_D_euk"/>
</dbReference>
<evidence type="ECO:0000256" key="6">
    <source>
        <dbReference type="PIRNR" id="PIRNR009376"/>
    </source>
</evidence>
<evidence type="ECO:0000313" key="8">
    <source>
        <dbReference type="EMBL" id="AAT12295.1"/>
    </source>
</evidence>
<evidence type="ECO:0000256" key="3">
    <source>
        <dbReference type="ARBA" id="ARBA00022801"/>
    </source>
</evidence>
<dbReference type="GO" id="GO:0035556">
    <property type="term" value="P:intracellular signal transduction"/>
    <property type="evidence" value="ECO:0007669"/>
    <property type="project" value="InterPro"/>
</dbReference>